<feature type="coiled-coil region" evidence="3">
    <location>
        <begin position="112"/>
        <end position="139"/>
    </location>
</feature>
<evidence type="ECO:0000256" key="1">
    <source>
        <dbReference type="ARBA" id="ARBA00004196"/>
    </source>
</evidence>
<feature type="domain" description="Multidrug resistance protein MdtA-like alpha-helical hairpin" evidence="5">
    <location>
        <begin position="113"/>
        <end position="181"/>
    </location>
</feature>
<feature type="chain" id="PRO_5005280956" evidence="4">
    <location>
        <begin position="33"/>
        <end position="397"/>
    </location>
</feature>
<evidence type="ECO:0000256" key="2">
    <source>
        <dbReference type="ARBA" id="ARBA00009477"/>
    </source>
</evidence>
<dbReference type="InterPro" id="IPR006143">
    <property type="entry name" value="RND_pump_MFP"/>
</dbReference>
<dbReference type="Pfam" id="PF25876">
    <property type="entry name" value="HH_MFP_RND"/>
    <property type="match status" value="1"/>
</dbReference>
<name>A0A0J6SBN0_9HYPH</name>
<dbReference type="EMBL" id="LABZ01000265">
    <property type="protein sequence ID" value="KMO30753.1"/>
    <property type="molecule type" value="Genomic_DNA"/>
</dbReference>
<feature type="domain" description="Multidrug resistance protein MdtA-like beta-barrel" evidence="7">
    <location>
        <begin position="220"/>
        <end position="307"/>
    </location>
</feature>
<dbReference type="Gene3D" id="2.40.30.170">
    <property type="match status" value="1"/>
</dbReference>
<keyword evidence="3" id="KW-0175">Coiled coil</keyword>
<dbReference type="SUPFAM" id="SSF111369">
    <property type="entry name" value="HlyD-like secretion proteins"/>
    <property type="match status" value="1"/>
</dbReference>
<dbReference type="GO" id="GO:0005886">
    <property type="term" value="C:plasma membrane"/>
    <property type="evidence" value="ECO:0007669"/>
    <property type="project" value="TreeGrafter"/>
</dbReference>
<evidence type="ECO:0000259" key="8">
    <source>
        <dbReference type="Pfam" id="PF25967"/>
    </source>
</evidence>
<dbReference type="PANTHER" id="PTHR30158">
    <property type="entry name" value="ACRA/E-RELATED COMPONENT OF DRUG EFFLUX TRANSPORTER"/>
    <property type="match status" value="1"/>
</dbReference>
<dbReference type="NCBIfam" id="TIGR01730">
    <property type="entry name" value="RND_mfp"/>
    <property type="match status" value="1"/>
</dbReference>
<dbReference type="Proteomes" id="UP000036449">
    <property type="component" value="Unassembled WGS sequence"/>
</dbReference>
<dbReference type="Gene3D" id="1.10.287.470">
    <property type="entry name" value="Helix hairpin bin"/>
    <property type="match status" value="1"/>
</dbReference>
<reference evidence="9 10" key="1">
    <citation type="submission" date="2015-03" db="EMBL/GenBank/DDBJ databases">
        <title>Genome sequencing of Methylobacterium tarhaniae DSM 25844.</title>
        <authorList>
            <person name="Chaudhry V."/>
            <person name="Patil P.B."/>
        </authorList>
    </citation>
    <scope>NUCLEOTIDE SEQUENCE [LARGE SCALE GENOMIC DNA]</scope>
    <source>
        <strain evidence="9 10">DSM 25844</strain>
    </source>
</reference>
<organism evidence="9 10">
    <name type="scientific">Methylobacterium tarhaniae</name>
    <dbReference type="NCBI Taxonomy" id="1187852"/>
    <lineage>
        <taxon>Bacteria</taxon>
        <taxon>Pseudomonadati</taxon>
        <taxon>Pseudomonadota</taxon>
        <taxon>Alphaproteobacteria</taxon>
        <taxon>Hyphomicrobiales</taxon>
        <taxon>Methylobacteriaceae</taxon>
        <taxon>Methylobacterium</taxon>
    </lineage>
</organism>
<feature type="domain" description="Multidrug resistance protein MdtA-like barrel-sandwich hybrid" evidence="6">
    <location>
        <begin position="72"/>
        <end position="212"/>
    </location>
</feature>
<dbReference type="OrthoDB" id="9816569at2"/>
<evidence type="ECO:0000256" key="4">
    <source>
        <dbReference type="SAM" id="SignalP"/>
    </source>
</evidence>
<dbReference type="AlphaFoldDB" id="A0A0J6SBN0"/>
<evidence type="ECO:0000259" key="6">
    <source>
        <dbReference type="Pfam" id="PF25917"/>
    </source>
</evidence>
<evidence type="ECO:0000313" key="9">
    <source>
        <dbReference type="EMBL" id="KMO30753.1"/>
    </source>
</evidence>
<evidence type="ECO:0000259" key="7">
    <source>
        <dbReference type="Pfam" id="PF25944"/>
    </source>
</evidence>
<comment type="subcellular location">
    <subcellularLocation>
        <location evidence="1">Cell envelope</location>
    </subcellularLocation>
</comment>
<comment type="similarity">
    <text evidence="2">Belongs to the membrane fusion protein (MFP) (TC 8.A.1) family.</text>
</comment>
<feature type="domain" description="Multidrug resistance protein MdtA-like C-terminal permuted SH3" evidence="8">
    <location>
        <begin position="313"/>
        <end position="372"/>
    </location>
</feature>
<comment type="caution">
    <text evidence="9">The sequence shown here is derived from an EMBL/GenBank/DDBJ whole genome shotgun (WGS) entry which is preliminary data.</text>
</comment>
<dbReference type="GO" id="GO:0046677">
    <property type="term" value="P:response to antibiotic"/>
    <property type="evidence" value="ECO:0007669"/>
    <property type="project" value="TreeGrafter"/>
</dbReference>
<dbReference type="Pfam" id="PF25967">
    <property type="entry name" value="RND-MFP_C"/>
    <property type="match status" value="1"/>
</dbReference>
<gene>
    <name evidence="9" type="ORF">VQ03_28215</name>
</gene>
<dbReference type="GO" id="GO:0030313">
    <property type="term" value="C:cell envelope"/>
    <property type="evidence" value="ECO:0007669"/>
    <property type="project" value="UniProtKB-SubCell"/>
</dbReference>
<dbReference type="Gene3D" id="2.40.50.100">
    <property type="match status" value="1"/>
</dbReference>
<evidence type="ECO:0000256" key="3">
    <source>
        <dbReference type="SAM" id="Coils"/>
    </source>
</evidence>
<evidence type="ECO:0000313" key="10">
    <source>
        <dbReference type="Proteomes" id="UP000036449"/>
    </source>
</evidence>
<dbReference type="PATRIC" id="fig|1187852.3.peg.3900"/>
<dbReference type="Pfam" id="PF25944">
    <property type="entry name" value="Beta-barrel_RND"/>
    <property type="match status" value="1"/>
</dbReference>
<feature type="signal peptide" evidence="4">
    <location>
        <begin position="1"/>
        <end position="32"/>
    </location>
</feature>
<proteinExistence type="inferred from homology"/>
<keyword evidence="10" id="KW-1185">Reference proteome</keyword>
<evidence type="ECO:0000259" key="5">
    <source>
        <dbReference type="Pfam" id="PF25876"/>
    </source>
</evidence>
<dbReference type="InterPro" id="IPR058624">
    <property type="entry name" value="MdtA-like_HH"/>
</dbReference>
<dbReference type="PANTHER" id="PTHR30158:SF24">
    <property type="entry name" value="HLYD FAMILY SECRETION PROTEIN"/>
    <property type="match status" value="1"/>
</dbReference>
<dbReference type="GO" id="GO:0022857">
    <property type="term" value="F:transmembrane transporter activity"/>
    <property type="evidence" value="ECO:0007669"/>
    <property type="project" value="InterPro"/>
</dbReference>
<dbReference type="Gene3D" id="2.40.420.20">
    <property type="match status" value="1"/>
</dbReference>
<dbReference type="InterPro" id="IPR058625">
    <property type="entry name" value="MdtA-like_BSH"/>
</dbReference>
<sequence length="397" mass="41485">MEVCLWNRAPGRLRARRIAVLLLGMSAATVIAGCDAPPPAVPPAPRVTAALPLTAPLQDEIVVTGQTAAVATVDLVARVPGFLREVGFADGADVPKGQVLFRIEDEAYAAQVALAQASLDQQEAALKSAEAEFTRQDALRKQYVATQTSYDTALAARDTGRSAVAAAQANLKTAQINLSYTRIEAPFAGRMGRRLVDPGNLVGAGTPTKLATLSRIDALYATVTLNERDLRHLQTIVRDRGLTREALRRVPVRAGLSDEPDLPHPGRLDFVDAGLDAATGTLQARAILDNPGTRLAPGLFVRLRIPLGPPAPALWVPASAIGRDQGGPTLLVVDEAGTVALRRVALGPPRGSLQVIAAGLGPSDRVVTEGLQHALPGRAVTVSPGTIAAPAALARAE</sequence>
<accession>A0A0J6SBN0</accession>
<protein>
    <submittedName>
        <fullName evidence="9">Uncharacterized protein</fullName>
    </submittedName>
</protein>
<dbReference type="Pfam" id="PF25917">
    <property type="entry name" value="BSH_RND"/>
    <property type="match status" value="1"/>
</dbReference>
<dbReference type="InterPro" id="IPR058626">
    <property type="entry name" value="MdtA-like_b-barrel"/>
</dbReference>
<dbReference type="InterPro" id="IPR058627">
    <property type="entry name" value="MdtA-like_C"/>
</dbReference>
<keyword evidence="4" id="KW-0732">Signal</keyword>